<dbReference type="RefSeq" id="WP_130598864.1">
    <property type="nucleotide sequence ID" value="NZ_CP034759.1"/>
</dbReference>
<dbReference type="GO" id="GO:0055085">
    <property type="term" value="P:transmembrane transport"/>
    <property type="evidence" value="ECO:0007669"/>
    <property type="project" value="TreeGrafter"/>
</dbReference>
<comment type="similarity">
    <text evidence="2">Belongs to the autoinducer-2 exporter (AI-2E) (TC 2.A.86) family.</text>
</comment>
<name>A0A4P6P3J4_9GAMM</name>
<dbReference type="Pfam" id="PF01594">
    <property type="entry name" value="AI-2E_transport"/>
    <property type="match status" value="1"/>
</dbReference>
<dbReference type="Proteomes" id="UP000290244">
    <property type="component" value="Chromosome"/>
</dbReference>
<dbReference type="OrthoDB" id="9799225at2"/>
<evidence type="ECO:0000256" key="4">
    <source>
        <dbReference type="ARBA" id="ARBA00022989"/>
    </source>
</evidence>
<dbReference type="InterPro" id="IPR002549">
    <property type="entry name" value="AI-2E-like"/>
</dbReference>
<reference evidence="7 8" key="1">
    <citation type="submission" date="2018-12" db="EMBL/GenBank/DDBJ databases">
        <title>Complete genome of Litorilituus sediminis.</title>
        <authorList>
            <person name="Liu A."/>
            <person name="Rong J."/>
        </authorList>
    </citation>
    <scope>NUCLEOTIDE SEQUENCE [LARGE SCALE GENOMIC DNA]</scope>
    <source>
        <strain evidence="7 8">JCM 17549</strain>
    </source>
</reference>
<keyword evidence="8" id="KW-1185">Reference proteome</keyword>
<feature type="transmembrane region" description="Helical" evidence="6">
    <location>
        <begin position="144"/>
        <end position="163"/>
    </location>
</feature>
<evidence type="ECO:0000256" key="2">
    <source>
        <dbReference type="ARBA" id="ARBA00009773"/>
    </source>
</evidence>
<evidence type="ECO:0000256" key="6">
    <source>
        <dbReference type="SAM" id="Phobius"/>
    </source>
</evidence>
<dbReference type="GO" id="GO:0016020">
    <property type="term" value="C:membrane"/>
    <property type="evidence" value="ECO:0007669"/>
    <property type="project" value="UniProtKB-SubCell"/>
</dbReference>
<dbReference type="EMBL" id="CP034759">
    <property type="protein sequence ID" value="QBG34549.1"/>
    <property type="molecule type" value="Genomic_DNA"/>
</dbReference>
<evidence type="ECO:0000256" key="5">
    <source>
        <dbReference type="ARBA" id="ARBA00023136"/>
    </source>
</evidence>
<feature type="transmembrane region" description="Helical" evidence="6">
    <location>
        <begin position="63"/>
        <end position="83"/>
    </location>
</feature>
<organism evidence="7 8">
    <name type="scientific">Litorilituus sediminis</name>
    <dbReference type="NCBI Taxonomy" id="718192"/>
    <lineage>
        <taxon>Bacteria</taxon>
        <taxon>Pseudomonadati</taxon>
        <taxon>Pseudomonadota</taxon>
        <taxon>Gammaproteobacteria</taxon>
        <taxon>Alteromonadales</taxon>
        <taxon>Colwelliaceae</taxon>
        <taxon>Litorilituus</taxon>
    </lineage>
</organism>
<dbReference type="KEGG" id="lsd:EMK97_01725"/>
<sequence>MVSNVKNNPMVKGFVTVAAIFIIFAGIKTAANILVPFLLSLFIAIICNPLVAKASEYKIPKAISVIFVIAAFVIIALSLTGLVGKSLNELSQHIPQYREQLKAQFVWLSSFFERYDINISISVLTQYFDPAAAMGLAADMLSGFGSVMANLFLIVLTVVFMLFEASSFPHKLHFAMDDPQMRLNQIERFLSSVNHYIAIKTLVSLATGCIVSLMLWAFGLDFFLLWGVLAFLLNYIPNIGSIIAAVPPMTLALLQLGVPEAGFIGLGYIGINMVMGNIIEPRYLGKGLGLSTLVVFLSLIFWGWLLGTVGMLLSVPLTMILKIGLENSPEGRWLAVLLSDEQEVVEKSQQALASSESS</sequence>
<keyword evidence="5 6" id="KW-0472">Membrane</keyword>
<comment type="subcellular location">
    <subcellularLocation>
        <location evidence="1">Membrane</location>
        <topology evidence="1">Multi-pass membrane protein</topology>
    </subcellularLocation>
</comment>
<dbReference type="NCBIfam" id="NF008930">
    <property type="entry name" value="PRK12287.1"/>
    <property type="match status" value="1"/>
</dbReference>
<feature type="transmembrane region" description="Helical" evidence="6">
    <location>
        <begin position="224"/>
        <end position="246"/>
    </location>
</feature>
<feature type="transmembrane region" description="Helical" evidence="6">
    <location>
        <begin position="197"/>
        <end position="218"/>
    </location>
</feature>
<feature type="transmembrane region" description="Helical" evidence="6">
    <location>
        <begin position="9"/>
        <end position="27"/>
    </location>
</feature>
<feature type="transmembrane region" description="Helical" evidence="6">
    <location>
        <begin position="258"/>
        <end position="279"/>
    </location>
</feature>
<evidence type="ECO:0000313" key="8">
    <source>
        <dbReference type="Proteomes" id="UP000290244"/>
    </source>
</evidence>
<gene>
    <name evidence="7" type="ORF">EMK97_01725</name>
</gene>
<dbReference type="PANTHER" id="PTHR21716:SF64">
    <property type="entry name" value="AI-2 TRANSPORT PROTEIN TQSA"/>
    <property type="match status" value="1"/>
</dbReference>
<feature type="transmembrane region" description="Helical" evidence="6">
    <location>
        <begin position="291"/>
        <end position="313"/>
    </location>
</feature>
<dbReference type="PANTHER" id="PTHR21716">
    <property type="entry name" value="TRANSMEMBRANE PROTEIN"/>
    <property type="match status" value="1"/>
</dbReference>
<keyword evidence="4 6" id="KW-1133">Transmembrane helix</keyword>
<evidence type="ECO:0000313" key="7">
    <source>
        <dbReference type="EMBL" id="QBG34549.1"/>
    </source>
</evidence>
<keyword evidence="3 6" id="KW-0812">Transmembrane</keyword>
<evidence type="ECO:0000256" key="1">
    <source>
        <dbReference type="ARBA" id="ARBA00004141"/>
    </source>
</evidence>
<proteinExistence type="inferred from homology"/>
<accession>A0A4P6P3J4</accession>
<protein>
    <submittedName>
        <fullName evidence="7">AI-2E family transporter</fullName>
    </submittedName>
</protein>
<evidence type="ECO:0000256" key="3">
    <source>
        <dbReference type="ARBA" id="ARBA00022692"/>
    </source>
</evidence>
<dbReference type="AlphaFoldDB" id="A0A4P6P3J4"/>